<dbReference type="GO" id="GO:0004693">
    <property type="term" value="F:cyclin-dependent protein serine/threonine kinase activity"/>
    <property type="evidence" value="ECO:0007669"/>
    <property type="project" value="UniProtKB-EC"/>
</dbReference>
<keyword evidence="2" id="KW-0547">Nucleotide-binding</keyword>
<dbReference type="PANTHER" id="PTHR24056">
    <property type="entry name" value="CELL DIVISION PROTEIN KINASE"/>
    <property type="match status" value="1"/>
</dbReference>
<dbReference type="Gene3D" id="3.30.200.20">
    <property type="entry name" value="Phosphorylase Kinase, domain 1"/>
    <property type="match status" value="1"/>
</dbReference>
<dbReference type="GO" id="GO:0010468">
    <property type="term" value="P:regulation of gene expression"/>
    <property type="evidence" value="ECO:0007669"/>
    <property type="project" value="TreeGrafter"/>
</dbReference>
<accession>A0A446BSM3</accession>
<reference evidence="8 9" key="1">
    <citation type="submission" date="2018-04" db="EMBL/GenBank/DDBJ databases">
        <authorList>
            <person name="Huttner S."/>
            <person name="Dainat J."/>
        </authorList>
    </citation>
    <scope>NUCLEOTIDE SEQUENCE [LARGE SCALE GENOMIC DNA]</scope>
</reference>
<protein>
    <recommendedName>
        <fullName evidence="1">cyclin-dependent kinase</fullName>
        <ecNumber evidence="1">2.7.11.22</ecNumber>
    </recommendedName>
</protein>
<evidence type="ECO:0000256" key="5">
    <source>
        <dbReference type="ARBA" id="ARBA00048367"/>
    </source>
</evidence>
<dbReference type="GO" id="GO:0000307">
    <property type="term" value="C:cyclin-dependent protein kinase holoenzyme complex"/>
    <property type="evidence" value="ECO:0007669"/>
    <property type="project" value="TreeGrafter"/>
</dbReference>
<dbReference type="GO" id="GO:0005524">
    <property type="term" value="F:ATP binding"/>
    <property type="evidence" value="ECO:0007669"/>
    <property type="project" value="UniProtKB-KW"/>
</dbReference>
<feature type="compositionally biased region" description="Acidic residues" evidence="6">
    <location>
        <begin position="315"/>
        <end position="327"/>
    </location>
</feature>
<keyword evidence="3" id="KW-0067">ATP-binding</keyword>
<dbReference type="Pfam" id="PF00069">
    <property type="entry name" value="Pkinase"/>
    <property type="match status" value="1"/>
</dbReference>
<dbReference type="AlphaFoldDB" id="A0A446BSM3"/>
<dbReference type="PANTHER" id="PTHR24056:SF576">
    <property type="entry name" value="SERINE_THREONINE-PROTEIN KINASE CSK1"/>
    <property type="match status" value="1"/>
</dbReference>
<dbReference type="GO" id="GO:0030332">
    <property type="term" value="F:cyclin binding"/>
    <property type="evidence" value="ECO:0007669"/>
    <property type="project" value="TreeGrafter"/>
</dbReference>
<dbReference type="SMART" id="SM00220">
    <property type="entry name" value="S_TKc"/>
    <property type="match status" value="1"/>
</dbReference>
<dbReference type="GO" id="GO:0010389">
    <property type="term" value="P:regulation of G2/M transition of mitotic cell cycle"/>
    <property type="evidence" value="ECO:0007669"/>
    <property type="project" value="TreeGrafter"/>
</dbReference>
<evidence type="ECO:0000313" key="8">
    <source>
        <dbReference type="EMBL" id="SPQ25487.1"/>
    </source>
</evidence>
<comment type="catalytic activity">
    <reaction evidence="5">
        <text>L-seryl-[protein] + ATP = O-phospho-L-seryl-[protein] + ADP + H(+)</text>
        <dbReference type="Rhea" id="RHEA:17989"/>
        <dbReference type="Rhea" id="RHEA-COMP:9863"/>
        <dbReference type="Rhea" id="RHEA-COMP:11604"/>
        <dbReference type="ChEBI" id="CHEBI:15378"/>
        <dbReference type="ChEBI" id="CHEBI:29999"/>
        <dbReference type="ChEBI" id="CHEBI:30616"/>
        <dbReference type="ChEBI" id="CHEBI:83421"/>
        <dbReference type="ChEBI" id="CHEBI:456216"/>
        <dbReference type="EC" id="2.7.11.22"/>
    </reaction>
</comment>
<gene>
    <name evidence="8" type="ORF">TT172_LOCUS7906</name>
</gene>
<dbReference type="Proteomes" id="UP000289323">
    <property type="component" value="Unassembled WGS sequence"/>
</dbReference>
<feature type="region of interest" description="Disordered" evidence="6">
    <location>
        <begin position="58"/>
        <end position="81"/>
    </location>
</feature>
<dbReference type="PROSITE" id="PS50011">
    <property type="entry name" value="PROTEIN_KINASE_DOM"/>
    <property type="match status" value="1"/>
</dbReference>
<evidence type="ECO:0000256" key="4">
    <source>
        <dbReference type="ARBA" id="ARBA00047811"/>
    </source>
</evidence>
<dbReference type="Gene3D" id="1.10.510.10">
    <property type="entry name" value="Transferase(Phosphotransferase) domain 1"/>
    <property type="match status" value="1"/>
</dbReference>
<feature type="region of interest" description="Disordered" evidence="6">
    <location>
        <begin position="301"/>
        <end position="340"/>
    </location>
</feature>
<evidence type="ECO:0000256" key="1">
    <source>
        <dbReference type="ARBA" id="ARBA00012425"/>
    </source>
</evidence>
<dbReference type="EMBL" id="OUUZ01000015">
    <property type="protein sequence ID" value="SPQ25487.1"/>
    <property type="molecule type" value="Genomic_DNA"/>
</dbReference>
<dbReference type="GO" id="GO:0005737">
    <property type="term" value="C:cytoplasm"/>
    <property type="evidence" value="ECO:0007669"/>
    <property type="project" value="TreeGrafter"/>
</dbReference>
<dbReference type="InterPro" id="IPR000719">
    <property type="entry name" value="Prot_kinase_dom"/>
</dbReference>
<dbReference type="GO" id="GO:0005634">
    <property type="term" value="C:nucleus"/>
    <property type="evidence" value="ECO:0007669"/>
    <property type="project" value="TreeGrafter"/>
</dbReference>
<dbReference type="InterPro" id="IPR011009">
    <property type="entry name" value="Kinase-like_dom_sf"/>
</dbReference>
<evidence type="ECO:0000313" key="9">
    <source>
        <dbReference type="Proteomes" id="UP000289323"/>
    </source>
</evidence>
<sequence>MDSESDWRRSVTASERYDNIQRLAKAVAAAGLSQSAFSLESEAYKNANSREEYDAACSSLPGVTGKDLPPQQEPPDTDVQHSSPGITIGRFQSCHYIASGVTSAVYRSQAYALKVIVENHAIEPHNPHREAKILESLRATEPPNIIPLLETFRDREQRFVLVFPYQPFTLAHLLSRHHQATTHAPRPLPTALTRPIITALFRALHHLHTQGTIHRDVKPSALLLSSAEPTSPSQIVLSDFGTAWHPTLSPPHEPAHHKILDVGTGPYRAPETLFGNRAYGPAVDLWAAGTTLAECLLAGSSKSKSTNKPYRSATNDEDDGDDGSDGSDGEHSSSDNTAGGTRTLFASRAAHEDGNQLGLILSIFRTLGTPTPATWPEAAAFRTPPFEMYRVFPGRVATEGWEGVLPGAGAEWRELVAGLVRYESRERVTAGEALQFACLKGERVEGQNEGGL</sequence>
<dbReference type="InterPro" id="IPR050108">
    <property type="entry name" value="CDK"/>
</dbReference>
<dbReference type="SUPFAM" id="SSF56112">
    <property type="entry name" value="Protein kinase-like (PK-like)"/>
    <property type="match status" value="1"/>
</dbReference>
<evidence type="ECO:0000256" key="2">
    <source>
        <dbReference type="ARBA" id="ARBA00022741"/>
    </source>
</evidence>
<evidence type="ECO:0000256" key="6">
    <source>
        <dbReference type="SAM" id="MobiDB-lite"/>
    </source>
</evidence>
<evidence type="ECO:0000259" key="7">
    <source>
        <dbReference type="PROSITE" id="PS50011"/>
    </source>
</evidence>
<dbReference type="GO" id="GO:0000082">
    <property type="term" value="P:G1/S transition of mitotic cell cycle"/>
    <property type="evidence" value="ECO:0007669"/>
    <property type="project" value="TreeGrafter"/>
</dbReference>
<dbReference type="GO" id="GO:0007165">
    <property type="term" value="P:signal transduction"/>
    <property type="evidence" value="ECO:0007669"/>
    <property type="project" value="TreeGrafter"/>
</dbReference>
<feature type="domain" description="Protein kinase" evidence="7">
    <location>
        <begin position="91"/>
        <end position="439"/>
    </location>
</feature>
<comment type="catalytic activity">
    <reaction evidence="4">
        <text>L-threonyl-[protein] + ATP = O-phospho-L-threonyl-[protein] + ADP + H(+)</text>
        <dbReference type="Rhea" id="RHEA:46608"/>
        <dbReference type="Rhea" id="RHEA-COMP:11060"/>
        <dbReference type="Rhea" id="RHEA-COMP:11605"/>
        <dbReference type="ChEBI" id="CHEBI:15378"/>
        <dbReference type="ChEBI" id="CHEBI:30013"/>
        <dbReference type="ChEBI" id="CHEBI:30616"/>
        <dbReference type="ChEBI" id="CHEBI:61977"/>
        <dbReference type="ChEBI" id="CHEBI:456216"/>
        <dbReference type="EC" id="2.7.11.22"/>
    </reaction>
</comment>
<proteinExistence type="predicted"/>
<feature type="compositionally biased region" description="Polar residues" evidence="6">
    <location>
        <begin position="301"/>
        <end position="313"/>
    </location>
</feature>
<name>A0A446BSM3_9PEZI</name>
<dbReference type="EC" id="2.7.11.22" evidence="1"/>
<evidence type="ECO:0000256" key="3">
    <source>
        <dbReference type="ARBA" id="ARBA00022840"/>
    </source>
</evidence>
<organism evidence="8 9">
    <name type="scientific">Thermothielavioides terrestris</name>
    <dbReference type="NCBI Taxonomy" id="2587410"/>
    <lineage>
        <taxon>Eukaryota</taxon>
        <taxon>Fungi</taxon>
        <taxon>Dikarya</taxon>
        <taxon>Ascomycota</taxon>
        <taxon>Pezizomycotina</taxon>
        <taxon>Sordariomycetes</taxon>
        <taxon>Sordariomycetidae</taxon>
        <taxon>Sordariales</taxon>
        <taxon>Chaetomiaceae</taxon>
        <taxon>Thermothielavioides</taxon>
    </lineage>
</organism>